<organism evidence="2 3">
    <name type="scientific">Rhodoferax saidenbachensis</name>
    <dbReference type="NCBI Taxonomy" id="1484693"/>
    <lineage>
        <taxon>Bacteria</taxon>
        <taxon>Pseudomonadati</taxon>
        <taxon>Pseudomonadota</taxon>
        <taxon>Betaproteobacteria</taxon>
        <taxon>Burkholderiales</taxon>
        <taxon>Comamonadaceae</taxon>
        <taxon>Rhodoferax</taxon>
    </lineage>
</organism>
<dbReference type="Proteomes" id="UP000186110">
    <property type="component" value="Chromosome"/>
</dbReference>
<dbReference type="GO" id="GO:0016787">
    <property type="term" value="F:hydrolase activity"/>
    <property type="evidence" value="ECO:0007669"/>
    <property type="project" value="UniProtKB-KW"/>
</dbReference>
<dbReference type="InterPro" id="IPR000073">
    <property type="entry name" value="AB_hydrolase_1"/>
</dbReference>
<sequence length="269" mass="28480">MIEGANDVQSGRLLVYFHGVPGAPQEANVFDAPAQAHGLQVLCIDRFAMDSALRGDAYYQALAAHITSVAQGQVVDFVGFSMGAFIALQTSRFLPSQVRSIHLVSAAAPLDGGDFLEALAGKHVFRLAQKAPWLFGLLTRWQGVLARFAPGALFGMLFASAQGGDVALAKDAAFQAVVKSALQSAFGGGQAGYRRDVETYVQPWAASLATIHAPVHLWHGDADNWSSPAMAHYLQATLPHVAGLQLMPGLSHYSCLLAALPKICTQVAA</sequence>
<name>A0A1P8KFS3_9BURK</name>
<evidence type="ECO:0000259" key="1">
    <source>
        <dbReference type="Pfam" id="PF00561"/>
    </source>
</evidence>
<dbReference type="Gene3D" id="3.40.50.1820">
    <property type="entry name" value="alpha/beta hydrolase"/>
    <property type="match status" value="1"/>
</dbReference>
<keyword evidence="3" id="KW-1185">Reference proteome</keyword>
<gene>
    <name evidence="2" type="ORF">RS694_11225</name>
</gene>
<dbReference type="EMBL" id="CP019239">
    <property type="protein sequence ID" value="APW44825.1"/>
    <property type="molecule type" value="Genomic_DNA"/>
</dbReference>
<dbReference type="eggNOG" id="COG1073">
    <property type="taxonomic scope" value="Bacteria"/>
</dbReference>
<accession>A0A1P8KFS3</accession>
<reference evidence="2 3" key="1">
    <citation type="submission" date="2017-01" db="EMBL/GenBank/DDBJ databases">
        <authorList>
            <person name="Mah S.A."/>
            <person name="Swanson W.J."/>
            <person name="Moy G.W."/>
            <person name="Vacquier V.D."/>
        </authorList>
    </citation>
    <scope>NUCLEOTIDE SEQUENCE [LARGE SCALE GENOMIC DNA]</scope>
    <source>
        <strain evidence="2 3">DSM 22694</strain>
    </source>
</reference>
<dbReference type="STRING" id="1484693.RS694_11225"/>
<evidence type="ECO:0000313" key="3">
    <source>
        <dbReference type="Proteomes" id="UP000186110"/>
    </source>
</evidence>
<keyword evidence="2" id="KW-0378">Hydrolase</keyword>
<dbReference type="KEGG" id="rsb:RS694_11225"/>
<protein>
    <submittedName>
        <fullName evidence="2">Alpha/beta hydrolase</fullName>
    </submittedName>
</protein>
<proteinExistence type="predicted"/>
<dbReference type="SUPFAM" id="SSF53474">
    <property type="entry name" value="alpha/beta-Hydrolases"/>
    <property type="match status" value="1"/>
</dbReference>
<dbReference type="Pfam" id="PF00561">
    <property type="entry name" value="Abhydrolase_1"/>
    <property type="match status" value="1"/>
</dbReference>
<evidence type="ECO:0000313" key="2">
    <source>
        <dbReference type="EMBL" id="APW44825.1"/>
    </source>
</evidence>
<feature type="domain" description="AB hydrolase-1" evidence="1">
    <location>
        <begin position="13"/>
        <end position="241"/>
    </location>
</feature>
<dbReference type="AlphaFoldDB" id="A0A1P8KFS3"/>
<dbReference type="InterPro" id="IPR029058">
    <property type="entry name" value="AB_hydrolase_fold"/>
</dbReference>